<dbReference type="EMBL" id="SSUX01000031">
    <property type="protein sequence ID" value="THJ38159.1"/>
    <property type="molecule type" value="Genomic_DNA"/>
</dbReference>
<dbReference type="Proteomes" id="UP000309618">
    <property type="component" value="Unassembled WGS sequence"/>
</dbReference>
<evidence type="ECO:0000313" key="2">
    <source>
        <dbReference type="Proteomes" id="UP000309618"/>
    </source>
</evidence>
<reference evidence="1 2" key="1">
    <citation type="submission" date="2019-04" db="EMBL/GenBank/DDBJ databases">
        <title>Comparative genomics of Aeromonas veronii strains pathogenic to fish.</title>
        <authorList>
            <person name="Cascarano M.C."/>
            <person name="Smyrli M."/>
            <person name="Katharios P."/>
        </authorList>
    </citation>
    <scope>NUCLEOTIDE SEQUENCE [LARGE SCALE GENOMIC DNA]</scope>
    <source>
        <strain evidence="1 2">XU1</strain>
    </source>
</reference>
<proteinExistence type="predicted"/>
<comment type="caution">
    <text evidence="1">The sequence shown here is derived from an EMBL/GenBank/DDBJ whole genome shotgun (WGS) entry which is preliminary data.</text>
</comment>
<organism evidence="1 2">
    <name type="scientific">Aeromonas veronii</name>
    <dbReference type="NCBI Taxonomy" id="654"/>
    <lineage>
        <taxon>Bacteria</taxon>
        <taxon>Pseudomonadati</taxon>
        <taxon>Pseudomonadota</taxon>
        <taxon>Gammaproteobacteria</taxon>
        <taxon>Aeromonadales</taxon>
        <taxon>Aeromonadaceae</taxon>
        <taxon>Aeromonas</taxon>
    </lineage>
</organism>
<name>A0A4S5BZL0_AERVE</name>
<sequence length="61" mass="6572">MSKPLRDKEIFRLAAVSLVLDLYSPPSQGVASLIVSLNWQLNAGGSTGQHLFGSNVDSEEK</sequence>
<dbReference type="AlphaFoldDB" id="A0A4S5BZL0"/>
<accession>A0A4S5BZL0</accession>
<evidence type="ECO:0000313" key="1">
    <source>
        <dbReference type="EMBL" id="THJ38159.1"/>
    </source>
</evidence>
<protein>
    <submittedName>
        <fullName evidence="1">Uncharacterized protein</fullName>
    </submittedName>
</protein>
<gene>
    <name evidence="1" type="ORF">E8Q35_22250</name>
</gene>